<dbReference type="SUPFAM" id="SSF53756">
    <property type="entry name" value="UDP-Glycosyltransferase/glycogen phosphorylase"/>
    <property type="match status" value="1"/>
</dbReference>
<dbReference type="PANTHER" id="PTHR21015">
    <property type="entry name" value="UDP-N-ACETYLGLUCOSAMINE--N-ACETYLMURAMYL-(PENTAPEPTIDE) PYROPHOSPHORYL-UNDECAPRENOL N-ACETYLGLUCOSAMINE TRANSFERASE 1"/>
    <property type="match status" value="1"/>
</dbReference>
<feature type="domain" description="Glycosyl transferase family 28 C-terminal" evidence="4">
    <location>
        <begin position="130"/>
        <end position="281"/>
    </location>
</feature>
<proteinExistence type="predicted"/>
<dbReference type="PATRIC" id="fig|1189621.3.peg.2395"/>
<evidence type="ECO:0000313" key="6">
    <source>
        <dbReference type="Proteomes" id="UP000005551"/>
    </source>
</evidence>
<dbReference type="EMBL" id="AJYA01000024">
    <property type="protein sequence ID" value="EIM75989.1"/>
    <property type="molecule type" value="Genomic_DNA"/>
</dbReference>
<dbReference type="GO" id="GO:0016758">
    <property type="term" value="F:hexosyltransferase activity"/>
    <property type="evidence" value="ECO:0007669"/>
    <property type="project" value="InterPro"/>
</dbReference>
<protein>
    <submittedName>
        <fullName evidence="5">UDP-N-acetylglucosamine--N-acetylmuramyl-(Pentapeptide) pyrophosphoryl-UDP N-acetylglucosamine transferase</fullName>
    </submittedName>
</protein>
<organism evidence="5 6">
    <name type="scientific">Nitritalea halalkaliphila LW7</name>
    <dbReference type="NCBI Taxonomy" id="1189621"/>
    <lineage>
        <taxon>Bacteria</taxon>
        <taxon>Pseudomonadati</taxon>
        <taxon>Bacteroidota</taxon>
        <taxon>Cytophagia</taxon>
        <taxon>Cytophagales</taxon>
        <taxon>Cyclobacteriaceae</taxon>
        <taxon>Nitritalea</taxon>
    </lineage>
</organism>
<dbReference type="Proteomes" id="UP000005551">
    <property type="component" value="Unassembled WGS sequence"/>
</dbReference>
<dbReference type="PANTHER" id="PTHR21015:SF22">
    <property type="entry name" value="GLYCOSYLTRANSFERASE"/>
    <property type="match status" value="1"/>
</dbReference>
<comment type="caution">
    <text evidence="5">The sequence shown here is derived from an EMBL/GenBank/DDBJ whole genome shotgun (WGS) entry which is preliminary data.</text>
</comment>
<evidence type="ECO:0000256" key="1">
    <source>
        <dbReference type="ARBA" id="ARBA00022676"/>
    </source>
</evidence>
<keyword evidence="6" id="KW-1185">Reference proteome</keyword>
<feature type="domain" description="Glycosyltransferase family 28 N-terminal" evidence="3">
    <location>
        <begin position="4"/>
        <end position="83"/>
    </location>
</feature>
<dbReference type="GO" id="GO:0005975">
    <property type="term" value="P:carbohydrate metabolic process"/>
    <property type="evidence" value="ECO:0007669"/>
    <property type="project" value="InterPro"/>
</dbReference>
<evidence type="ECO:0000256" key="2">
    <source>
        <dbReference type="ARBA" id="ARBA00022679"/>
    </source>
</evidence>
<evidence type="ECO:0000313" key="5">
    <source>
        <dbReference type="EMBL" id="EIM75989.1"/>
    </source>
</evidence>
<evidence type="ECO:0000259" key="3">
    <source>
        <dbReference type="Pfam" id="PF03033"/>
    </source>
</evidence>
<reference evidence="5 6" key="1">
    <citation type="submission" date="2012-05" db="EMBL/GenBank/DDBJ databases">
        <title>Genome sequence of Nitritalea halalkaliphila LW7.</title>
        <authorList>
            <person name="Jangir P.K."/>
            <person name="Singh A."/>
            <person name="Shivaji S."/>
            <person name="Sharma R."/>
        </authorList>
    </citation>
    <scope>NUCLEOTIDE SEQUENCE [LARGE SCALE GENOMIC DNA]</scope>
    <source>
        <strain evidence="5 6">LW7</strain>
    </source>
</reference>
<dbReference type="Gene3D" id="3.40.50.2000">
    <property type="entry name" value="Glycogen Phosphorylase B"/>
    <property type="match status" value="2"/>
</dbReference>
<keyword evidence="2 5" id="KW-0808">Transferase</keyword>
<gene>
    <name evidence="5" type="ORF">A3SI_11499</name>
</gene>
<dbReference type="Pfam" id="PF04101">
    <property type="entry name" value="Glyco_tran_28_C"/>
    <property type="match status" value="1"/>
</dbReference>
<dbReference type="GO" id="GO:1901137">
    <property type="term" value="P:carbohydrate derivative biosynthetic process"/>
    <property type="evidence" value="ECO:0007669"/>
    <property type="project" value="UniProtKB-ARBA"/>
</dbReference>
<evidence type="ECO:0000259" key="4">
    <source>
        <dbReference type="Pfam" id="PF04101"/>
    </source>
</evidence>
<dbReference type="Pfam" id="PF03033">
    <property type="entry name" value="Glyco_transf_28"/>
    <property type="match status" value="1"/>
</dbReference>
<accession>I5C2D7</accession>
<sequence length="305" mass="32977">MGIPRALTWKHLLLPGKLWKSLSRARTLIRQERPDAVLGFGGYASGPVLFAAQNKGIPTLVQEQNAYAGLTNKLLAKRARRICVAYSGMERFFPQEKLLVTGNPVRREIVEGSYDQAAARQLMGLSERPTLLVLGGSLGAKALNEAVLAHLPRLEAAGIQVIWQCGALYEERLRAALAQEAFAHVQLRPFIADMAQAYAAADVIVSRAGALSVSELCVVGKAVVFVPSPNVAEDHQTKNAAALLKAHAARALADAELMERFGDTVLDLFQDEAARQQLGEAIRGLALPKATETIVNEIEQLIDAD</sequence>
<name>I5C2D7_9BACT</name>
<keyword evidence="1" id="KW-0328">Glycosyltransferase</keyword>
<dbReference type="InterPro" id="IPR007235">
    <property type="entry name" value="Glyco_trans_28_C"/>
</dbReference>
<dbReference type="STRING" id="1189621.A3SI_11499"/>
<dbReference type="CDD" id="cd03785">
    <property type="entry name" value="GT28_MurG"/>
    <property type="match status" value="1"/>
</dbReference>
<dbReference type="AlphaFoldDB" id="I5C2D7"/>
<dbReference type="InterPro" id="IPR004276">
    <property type="entry name" value="GlycoTrans_28_N"/>
</dbReference>